<reference evidence="13 14" key="1">
    <citation type="journal article" date="2019" name="Int. J. Syst. Evol. Microbiol.">
        <title>The Global Catalogue of Microorganisms (GCM) 10K type strain sequencing project: providing services to taxonomists for standard genome sequencing and annotation.</title>
        <authorList>
            <consortium name="The Broad Institute Genomics Platform"/>
            <consortium name="The Broad Institute Genome Sequencing Center for Infectious Disease"/>
            <person name="Wu L."/>
            <person name="Ma J."/>
        </authorList>
    </citation>
    <scope>NUCLEOTIDE SEQUENCE [LARGE SCALE GENOMIC DNA]</scope>
    <source>
        <strain evidence="13 14">JCM 16013</strain>
    </source>
</reference>
<protein>
    <recommendedName>
        <fullName evidence="9">Beta sliding clamp</fullName>
    </recommendedName>
</protein>
<keyword evidence="7 9" id="KW-0239">DNA-directed DNA polymerase</keyword>
<dbReference type="Proteomes" id="UP001499854">
    <property type="component" value="Unassembled WGS sequence"/>
</dbReference>
<evidence type="ECO:0000256" key="9">
    <source>
        <dbReference type="PIRNR" id="PIRNR000804"/>
    </source>
</evidence>
<keyword evidence="3 9" id="KW-0963">Cytoplasm</keyword>
<comment type="similarity">
    <text evidence="2 9">Belongs to the beta sliding clamp family.</text>
</comment>
<dbReference type="Gene3D" id="3.10.150.10">
    <property type="entry name" value="DNA Polymerase III, subunit A, domain 2"/>
    <property type="match status" value="3"/>
</dbReference>
<evidence type="ECO:0000256" key="4">
    <source>
        <dbReference type="ARBA" id="ARBA00022679"/>
    </source>
</evidence>
<comment type="caution">
    <text evidence="13">The sequence shown here is derived from an EMBL/GenBank/DDBJ whole genome shotgun (WGS) entry which is preliminary data.</text>
</comment>
<dbReference type="Pfam" id="PF02768">
    <property type="entry name" value="DNA_pol3_beta_3"/>
    <property type="match status" value="1"/>
</dbReference>
<evidence type="ECO:0000259" key="11">
    <source>
        <dbReference type="Pfam" id="PF02767"/>
    </source>
</evidence>
<feature type="domain" description="DNA polymerase III beta sliding clamp central" evidence="11">
    <location>
        <begin position="133"/>
        <end position="257"/>
    </location>
</feature>
<dbReference type="InterPro" id="IPR001001">
    <property type="entry name" value="DNA_polIII_beta"/>
</dbReference>
<dbReference type="PANTHER" id="PTHR30478">
    <property type="entry name" value="DNA POLYMERASE III SUBUNIT BETA"/>
    <property type="match status" value="1"/>
</dbReference>
<keyword evidence="4 9" id="KW-0808">Transferase</keyword>
<evidence type="ECO:0000256" key="5">
    <source>
        <dbReference type="ARBA" id="ARBA00022695"/>
    </source>
</evidence>
<comment type="subcellular location">
    <subcellularLocation>
        <location evidence="1 9">Cytoplasm</location>
    </subcellularLocation>
</comment>
<evidence type="ECO:0000256" key="1">
    <source>
        <dbReference type="ARBA" id="ARBA00004496"/>
    </source>
</evidence>
<feature type="domain" description="DNA polymerase III beta sliding clamp N-terminal" evidence="10">
    <location>
        <begin position="1"/>
        <end position="118"/>
    </location>
</feature>
<evidence type="ECO:0000313" key="14">
    <source>
        <dbReference type="Proteomes" id="UP001499854"/>
    </source>
</evidence>
<dbReference type="PIRSF" id="PIRSF000804">
    <property type="entry name" value="DNA_pol_III_b"/>
    <property type="match status" value="1"/>
</dbReference>
<accession>A0ABN2S528</accession>
<evidence type="ECO:0000313" key="13">
    <source>
        <dbReference type="EMBL" id="GAA1980569.1"/>
    </source>
</evidence>
<evidence type="ECO:0000259" key="12">
    <source>
        <dbReference type="Pfam" id="PF02768"/>
    </source>
</evidence>
<name>A0ABN2S528_9ACTN</name>
<dbReference type="SMART" id="SM00480">
    <property type="entry name" value="POL3Bc"/>
    <property type="match status" value="1"/>
</dbReference>
<comment type="function">
    <text evidence="9">Confers DNA tethering and processivity to DNA polymerases and other proteins. Acts as a clamp, forming a ring around DNA (a reaction catalyzed by the clamp-loading complex) which diffuses in an ATP-independent manner freely and bidirectionally along dsDNA. Initially characterized for its ability to contact the catalytic subunit of DNA polymerase III (Pol III), a complex, multichain enzyme responsible for most of the replicative synthesis in bacteria; Pol III exhibits 3'-5' exonuclease proofreading activity. The beta chain is required for initiation of replication as well as for processivity of DNA replication.</text>
</comment>
<sequence>MRFQVERDVFSEAVAWTARSLPSRPAAPVLAGLLFDAAQGAVTLSGFDYEVSARAEIAADVAAPGRVLVHGRLLADIAKSLPNKPVELVTERSKLLLTCGSSHFTLQTLPVGDYPALPEVPAAAGPVARGSVAGSALAAAVAQVAVAAGRDDTIPMLTGVRVEIEGDRLTLVSTDRFRLAYRELEWKPEQEGVSATALIPAKVFADTARALTGRDQVTIALASGDGEGLAGFESGEGVSAGGGGTRRMTSRLLSGEFVKYRALFPDEYTITATVEAAPFLEAAKRVSLVAERTSPIKLTFTRGEVALEAGAGDEANSSESLEAVLEGEAVSASFNPAFLLDGLRAVGTTYAQLSFTVPGKPTVLMARESLDVPASDDFRYLMLPLKGRG</sequence>
<evidence type="ECO:0000256" key="7">
    <source>
        <dbReference type="ARBA" id="ARBA00022932"/>
    </source>
</evidence>
<dbReference type="RefSeq" id="WP_344659269.1">
    <property type="nucleotide sequence ID" value="NZ_BAAAQM010000027.1"/>
</dbReference>
<comment type="subunit">
    <text evidence="9">Forms a ring-shaped head-to-tail homodimer around DNA.</text>
</comment>
<evidence type="ECO:0000256" key="2">
    <source>
        <dbReference type="ARBA" id="ARBA00010752"/>
    </source>
</evidence>
<evidence type="ECO:0000259" key="10">
    <source>
        <dbReference type="Pfam" id="PF00712"/>
    </source>
</evidence>
<dbReference type="PANTHER" id="PTHR30478:SF0">
    <property type="entry name" value="BETA SLIDING CLAMP"/>
    <property type="match status" value="1"/>
</dbReference>
<keyword evidence="8" id="KW-0238">DNA-binding</keyword>
<evidence type="ECO:0000256" key="3">
    <source>
        <dbReference type="ARBA" id="ARBA00022490"/>
    </source>
</evidence>
<dbReference type="InterPro" id="IPR022637">
    <property type="entry name" value="DNA_polIII_beta_cen"/>
</dbReference>
<proteinExistence type="inferred from homology"/>
<evidence type="ECO:0000256" key="6">
    <source>
        <dbReference type="ARBA" id="ARBA00022705"/>
    </source>
</evidence>
<dbReference type="SUPFAM" id="SSF55979">
    <property type="entry name" value="DNA clamp"/>
    <property type="match status" value="3"/>
</dbReference>
<dbReference type="Pfam" id="PF00712">
    <property type="entry name" value="DNA_pol3_beta"/>
    <property type="match status" value="1"/>
</dbReference>
<evidence type="ECO:0000256" key="8">
    <source>
        <dbReference type="ARBA" id="ARBA00023125"/>
    </source>
</evidence>
<dbReference type="NCBIfam" id="TIGR00663">
    <property type="entry name" value="dnan"/>
    <property type="match status" value="1"/>
</dbReference>
<dbReference type="InterPro" id="IPR046938">
    <property type="entry name" value="DNA_clamp_sf"/>
</dbReference>
<feature type="domain" description="DNA polymerase III beta sliding clamp C-terminal" evidence="12">
    <location>
        <begin position="262"/>
        <end position="371"/>
    </location>
</feature>
<dbReference type="InterPro" id="IPR022635">
    <property type="entry name" value="DNA_polIII_beta_C"/>
</dbReference>
<keyword evidence="6 9" id="KW-0235">DNA replication</keyword>
<dbReference type="EMBL" id="BAAAQM010000027">
    <property type="protein sequence ID" value="GAA1980569.1"/>
    <property type="molecule type" value="Genomic_DNA"/>
</dbReference>
<keyword evidence="5 9" id="KW-0548">Nucleotidyltransferase</keyword>
<keyword evidence="14" id="KW-1185">Reference proteome</keyword>
<gene>
    <name evidence="13" type="primary">dnaN_2</name>
    <name evidence="13" type="ORF">GCM10009838_47180</name>
</gene>
<dbReference type="InterPro" id="IPR022634">
    <property type="entry name" value="DNA_polIII_beta_N"/>
</dbReference>
<organism evidence="13 14">
    <name type="scientific">Catenulispora subtropica</name>
    <dbReference type="NCBI Taxonomy" id="450798"/>
    <lineage>
        <taxon>Bacteria</taxon>
        <taxon>Bacillati</taxon>
        <taxon>Actinomycetota</taxon>
        <taxon>Actinomycetes</taxon>
        <taxon>Catenulisporales</taxon>
        <taxon>Catenulisporaceae</taxon>
        <taxon>Catenulispora</taxon>
    </lineage>
</organism>
<dbReference type="CDD" id="cd00140">
    <property type="entry name" value="beta_clamp"/>
    <property type="match status" value="1"/>
</dbReference>
<dbReference type="Pfam" id="PF02767">
    <property type="entry name" value="DNA_pol3_beta_2"/>
    <property type="match status" value="1"/>
</dbReference>